<sequence length="496" mass="50786">MPRGRHRSVSTATRISLLAAICAPALVAVVLAVVAGGANTLRIAVLLGVSSAVGAVAWVVRGSTAHQRRLAEESIARRRERERMAEELRSAVERAEEHGLVLDVAAEHLTSRPQQLTPDLFARASAVLDLLDRRGGGDRPTAPSIVPAVRRPPVSSPDLVRAYAASVFGPGARSGARPPVAPAAAVEAAANEAVRGDERRAAPAAGVRAMAEPGSAPQAAGLSRAGTASAPTTASTPAPGSARVPESATVLGSGAVSETVSVEADAPAGAAARPAAPIAPPTELTRYTEAVRAAERPEAAAPVAEPRVAEAPAGDPADVPAATEAAVESVPVAAETAEVTRMVRDKVLEVTRRVAGAGASGRFDFFAPRAPLAEPEATGFLTDELFGSDARYDALIAGRPHADRVEPADVAPEADAPADPVADDIEADRIADPVPAEAETPAAQPAPAHRGQGVRFAPTEPGRARSGAARPKPLPVDLTAHDDTEEIPRIDIRKHA</sequence>
<evidence type="ECO:0000313" key="4">
    <source>
        <dbReference type="Proteomes" id="UP000286931"/>
    </source>
</evidence>
<organism evidence="3 4">
    <name type="scientific">Embleya hyalina</name>
    <dbReference type="NCBI Taxonomy" id="516124"/>
    <lineage>
        <taxon>Bacteria</taxon>
        <taxon>Bacillati</taxon>
        <taxon>Actinomycetota</taxon>
        <taxon>Actinomycetes</taxon>
        <taxon>Kitasatosporales</taxon>
        <taxon>Streptomycetaceae</taxon>
        <taxon>Embleya</taxon>
    </lineage>
</organism>
<dbReference type="Proteomes" id="UP000286931">
    <property type="component" value="Unassembled WGS sequence"/>
</dbReference>
<feature type="compositionally biased region" description="Low complexity" evidence="1">
    <location>
        <begin position="436"/>
        <end position="448"/>
    </location>
</feature>
<feature type="compositionally biased region" description="Low complexity" evidence="1">
    <location>
        <begin position="202"/>
        <end position="211"/>
    </location>
</feature>
<evidence type="ECO:0000256" key="1">
    <source>
        <dbReference type="SAM" id="MobiDB-lite"/>
    </source>
</evidence>
<name>A0A401YRN5_9ACTN</name>
<keyword evidence="4" id="KW-1185">Reference proteome</keyword>
<protein>
    <submittedName>
        <fullName evidence="3">Uncharacterized protein</fullName>
    </submittedName>
</protein>
<keyword evidence="2" id="KW-0472">Membrane</keyword>
<reference evidence="3 4" key="1">
    <citation type="submission" date="2018-12" db="EMBL/GenBank/DDBJ databases">
        <title>Draft genome sequence of Embleya hyalina NBRC 13850T.</title>
        <authorList>
            <person name="Komaki H."/>
            <person name="Hosoyama A."/>
            <person name="Kimura A."/>
            <person name="Ichikawa N."/>
            <person name="Tamura T."/>
        </authorList>
    </citation>
    <scope>NUCLEOTIDE SEQUENCE [LARGE SCALE GENOMIC DNA]</scope>
    <source>
        <strain evidence="3 4">NBRC 13850</strain>
    </source>
</reference>
<feature type="transmembrane region" description="Helical" evidence="2">
    <location>
        <begin position="12"/>
        <end position="35"/>
    </location>
</feature>
<feature type="transmembrane region" description="Helical" evidence="2">
    <location>
        <begin position="41"/>
        <end position="60"/>
    </location>
</feature>
<keyword evidence="2" id="KW-1133">Transmembrane helix</keyword>
<dbReference type="AlphaFoldDB" id="A0A401YRN5"/>
<evidence type="ECO:0000313" key="3">
    <source>
        <dbReference type="EMBL" id="GCD97257.1"/>
    </source>
</evidence>
<proteinExistence type="predicted"/>
<feature type="region of interest" description="Disordered" evidence="1">
    <location>
        <begin position="293"/>
        <end position="324"/>
    </location>
</feature>
<dbReference type="OrthoDB" id="4351137at2"/>
<comment type="caution">
    <text evidence="3">The sequence shown here is derived from an EMBL/GenBank/DDBJ whole genome shotgun (WGS) entry which is preliminary data.</text>
</comment>
<accession>A0A401YRN5</accession>
<feature type="region of interest" description="Disordered" evidence="1">
    <location>
        <begin position="191"/>
        <end position="247"/>
    </location>
</feature>
<evidence type="ECO:0000256" key="2">
    <source>
        <dbReference type="SAM" id="Phobius"/>
    </source>
</evidence>
<feature type="compositionally biased region" description="Low complexity" evidence="1">
    <location>
        <begin position="299"/>
        <end position="324"/>
    </location>
</feature>
<gene>
    <name evidence="3" type="ORF">EHYA_04949</name>
</gene>
<keyword evidence="2" id="KW-0812">Transmembrane</keyword>
<feature type="compositionally biased region" description="Low complexity" evidence="1">
    <location>
        <begin position="223"/>
        <end position="243"/>
    </location>
</feature>
<dbReference type="EMBL" id="BIFH01000023">
    <property type="protein sequence ID" value="GCD97257.1"/>
    <property type="molecule type" value="Genomic_DNA"/>
</dbReference>
<feature type="compositionally biased region" description="Basic and acidic residues" evidence="1">
    <location>
        <begin position="479"/>
        <end position="496"/>
    </location>
</feature>
<feature type="region of interest" description="Disordered" evidence="1">
    <location>
        <begin position="436"/>
        <end position="496"/>
    </location>
</feature>
<dbReference type="RefSeq" id="WP_160161535.1">
    <property type="nucleotide sequence ID" value="NZ_BIFH01000023.1"/>
</dbReference>